<feature type="region of interest" description="Disordered" evidence="1">
    <location>
        <begin position="140"/>
        <end position="225"/>
    </location>
</feature>
<accession>M2ZDC6</accession>
<proteinExistence type="predicted"/>
<dbReference type="HOGENOM" id="CLU_601476_0_0_1"/>
<feature type="compositionally biased region" description="Basic and acidic residues" evidence="1">
    <location>
        <begin position="193"/>
        <end position="213"/>
    </location>
</feature>
<evidence type="ECO:0000256" key="1">
    <source>
        <dbReference type="SAM" id="MobiDB-lite"/>
    </source>
</evidence>
<feature type="compositionally biased region" description="Polar residues" evidence="1">
    <location>
        <begin position="1"/>
        <end position="12"/>
    </location>
</feature>
<reference evidence="2 3" key="1">
    <citation type="journal article" date="2012" name="PLoS Pathog.">
        <title>Diverse lifestyles and strategies of plant pathogenesis encoded in the genomes of eighteen Dothideomycetes fungi.</title>
        <authorList>
            <person name="Ohm R.A."/>
            <person name="Feau N."/>
            <person name="Henrissat B."/>
            <person name="Schoch C.L."/>
            <person name="Horwitz B.A."/>
            <person name="Barry K.W."/>
            <person name="Condon B.J."/>
            <person name="Copeland A.C."/>
            <person name="Dhillon B."/>
            <person name="Glaser F."/>
            <person name="Hesse C.N."/>
            <person name="Kosti I."/>
            <person name="LaButti K."/>
            <person name="Lindquist E.A."/>
            <person name="Lucas S."/>
            <person name="Salamov A.A."/>
            <person name="Bradshaw R.E."/>
            <person name="Ciuffetti L."/>
            <person name="Hamelin R.C."/>
            <person name="Kema G.H.J."/>
            <person name="Lawrence C."/>
            <person name="Scott J.A."/>
            <person name="Spatafora J.W."/>
            <person name="Turgeon B.G."/>
            <person name="de Wit P.J.G.M."/>
            <person name="Zhong S."/>
            <person name="Goodwin S.B."/>
            <person name="Grigoriev I.V."/>
        </authorList>
    </citation>
    <scope>NUCLEOTIDE SEQUENCE [LARGE SCALE GENOMIC DNA]</scope>
    <source>
        <strain evidence="2 3">CIRAD86</strain>
    </source>
</reference>
<dbReference type="EMBL" id="KB446569">
    <property type="protein sequence ID" value="EME77114.1"/>
    <property type="molecule type" value="Genomic_DNA"/>
</dbReference>
<dbReference type="VEuPathDB" id="FungiDB:MYCFIDRAFT_180261"/>
<sequence>MRQTIQGSSNGRSPHLPSHRPLLANITTESEAIEPPKSRADSAQHTSDTPSEDTDDEDKRCKLRKGDYGGIGPDPSHRRRGFGTEAGSNIGKKRCESRKRDIDRTGGDGNEATLMAPNDRLTAVIMMYQFFYTRHYRREAGAAASRTDGDRNAGGDARKMLSDGTKTPVLGHEGQARAQHRAESMTAGGRLASRADQDREPGSDTRKMLRHETNTTVPGRQGRTKACQRVESFDAVCGDNPTGYGVGKWTFSVVEHPISHPLGKGTRQRTEPMTSGSSVRKIITSFIFLLRNGYETGKCMLLDKDSVKSEPPCCCWYEACQRRRFASHDCRFSSGALASLQAEQALVAEIVDVTPTRLRARQRGYAHAIEKPSLACDGTAVLARSSIPSAERSHVVFLPSTLSFHGTAGFAECCASTYPDTTAYAKAHNAGNRPPWMSLGLQSFIAESRAGSDEN</sequence>
<organism evidence="2 3">
    <name type="scientific">Pseudocercospora fijiensis (strain CIRAD86)</name>
    <name type="common">Black leaf streak disease fungus</name>
    <name type="synonym">Mycosphaerella fijiensis</name>
    <dbReference type="NCBI Taxonomy" id="383855"/>
    <lineage>
        <taxon>Eukaryota</taxon>
        <taxon>Fungi</taxon>
        <taxon>Dikarya</taxon>
        <taxon>Ascomycota</taxon>
        <taxon>Pezizomycotina</taxon>
        <taxon>Dothideomycetes</taxon>
        <taxon>Dothideomycetidae</taxon>
        <taxon>Mycosphaerellales</taxon>
        <taxon>Mycosphaerellaceae</taxon>
        <taxon>Pseudocercospora</taxon>
    </lineage>
</organism>
<dbReference type="KEGG" id="pfj:MYCFIDRAFT_180261"/>
<keyword evidence="3" id="KW-1185">Reference proteome</keyword>
<evidence type="ECO:0000313" key="2">
    <source>
        <dbReference type="EMBL" id="EME77114.1"/>
    </source>
</evidence>
<dbReference type="Proteomes" id="UP000016932">
    <property type="component" value="Unassembled WGS sequence"/>
</dbReference>
<feature type="compositionally biased region" description="Basic and acidic residues" evidence="1">
    <location>
        <begin position="57"/>
        <end position="67"/>
    </location>
</feature>
<evidence type="ECO:0000313" key="3">
    <source>
        <dbReference type="Proteomes" id="UP000016932"/>
    </source>
</evidence>
<dbReference type="AlphaFoldDB" id="M2ZDC6"/>
<name>M2ZDC6_PSEFD</name>
<feature type="region of interest" description="Disordered" evidence="1">
    <location>
        <begin position="1"/>
        <end position="111"/>
    </location>
</feature>
<dbReference type="GeneID" id="19334351"/>
<feature type="compositionally biased region" description="Basic and acidic residues" evidence="1">
    <location>
        <begin position="147"/>
        <end position="161"/>
    </location>
</feature>
<protein>
    <submittedName>
        <fullName evidence="2">Uncharacterized protein</fullName>
    </submittedName>
</protein>
<dbReference type="RefSeq" id="XP_007932328.1">
    <property type="nucleotide sequence ID" value="XM_007934137.1"/>
</dbReference>
<gene>
    <name evidence="2" type="ORF">MYCFIDRAFT_180261</name>
</gene>